<dbReference type="AlphaFoldDB" id="A0AAE0HVM0"/>
<feature type="transmembrane region" description="Helical" evidence="6">
    <location>
        <begin position="124"/>
        <end position="143"/>
    </location>
</feature>
<dbReference type="Proteomes" id="UP001283341">
    <property type="component" value="Unassembled WGS sequence"/>
</dbReference>
<feature type="transmembrane region" description="Helical" evidence="6">
    <location>
        <begin position="170"/>
        <end position="193"/>
    </location>
</feature>
<name>A0AAE0HVM0_9PEZI</name>
<evidence type="ECO:0000256" key="1">
    <source>
        <dbReference type="ARBA" id="ARBA00004141"/>
    </source>
</evidence>
<reference evidence="8" key="1">
    <citation type="journal article" date="2023" name="Mol. Phylogenet. Evol.">
        <title>Genome-scale phylogeny and comparative genomics of the fungal order Sordariales.</title>
        <authorList>
            <person name="Hensen N."/>
            <person name="Bonometti L."/>
            <person name="Westerberg I."/>
            <person name="Brannstrom I.O."/>
            <person name="Guillou S."/>
            <person name="Cros-Aarteil S."/>
            <person name="Calhoun S."/>
            <person name="Haridas S."/>
            <person name="Kuo A."/>
            <person name="Mondo S."/>
            <person name="Pangilinan J."/>
            <person name="Riley R."/>
            <person name="LaButti K."/>
            <person name="Andreopoulos B."/>
            <person name="Lipzen A."/>
            <person name="Chen C."/>
            <person name="Yan M."/>
            <person name="Daum C."/>
            <person name="Ng V."/>
            <person name="Clum A."/>
            <person name="Steindorff A."/>
            <person name="Ohm R.A."/>
            <person name="Martin F."/>
            <person name="Silar P."/>
            <person name="Natvig D.O."/>
            <person name="Lalanne C."/>
            <person name="Gautier V."/>
            <person name="Ament-Velasquez S.L."/>
            <person name="Kruys A."/>
            <person name="Hutchinson M.I."/>
            <person name="Powell A.J."/>
            <person name="Barry K."/>
            <person name="Miller A.N."/>
            <person name="Grigoriev I.V."/>
            <person name="Debuchy R."/>
            <person name="Gladieux P."/>
            <person name="Hiltunen Thoren M."/>
            <person name="Johannesson H."/>
        </authorList>
    </citation>
    <scope>NUCLEOTIDE SEQUENCE</scope>
    <source>
        <strain evidence="8">CBS 118394</strain>
    </source>
</reference>
<feature type="transmembrane region" description="Helical" evidence="6">
    <location>
        <begin position="16"/>
        <end position="35"/>
    </location>
</feature>
<dbReference type="InterPro" id="IPR049326">
    <property type="entry name" value="Rhodopsin_dom_fungi"/>
</dbReference>
<dbReference type="GO" id="GO:0016020">
    <property type="term" value="C:membrane"/>
    <property type="evidence" value="ECO:0007669"/>
    <property type="project" value="UniProtKB-SubCell"/>
</dbReference>
<evidence type="ECO:0000313" key="8">
    <source>
        <dbReference type="EMBL" id="KAK3312786.1"/>
    </source>
</evidence>
<comment type="caution">
    <text evidence="8">The sequence shown here is derived from an EMBL/GenBank/DDBJ whole genome shotgun (WGS) entry which is preliminary data.</text>
</comment>
<evidence type="ECO:0000313" key="9">
    <source>
        <dbReference type="Proteomes" id="UP001283341"/>
    </source>
</evidence>
<protein>
    <recommendedName>
        <fullName evidence="7">Rhodopsin domain-containing protein</fullName>
    </recommendedName>
</protein>
<feature type="domain" description="Rhodopsin" evidence="7">
    <location>
        <begin position="36"/>
        <end position="266"/>
    </location>
</feature>
<accession>A0AAE0HVM0</accession>
<proteinExistence type="inferred from homology"/>
<evidence type="ECO:0000256" key="3">
    <source>
        <dbReference type="ARBA" id="ARBA00022989"/>
    </source>
</evidence>
<keyword evidence="9" id="KW-1185">Reference proteome</keyword>
<evidence type="ECO:0000256" key="6">
    <source>
        <dbReference type="SAM" id="Phobius"/>
    </source>
</evidence>
<feature type="transmembrane region" description="Helical" evidence="6">
    <location>
        <begin position="47"/>
        <end position="67"/>
    </location>
</feature>
<dbReference type="PANTHER" id="PTHR33048:SF146">
    <property type="entry name" value="INTEGRAL MEMBRANE PROTEIN"/>
    <property type="match status" value="1"/>
</dbReference>
<feature type="transmembrane region" description="Helical" evidence="6">
    <location>
        <begin position="247"/>
        <end position="267"/>
    </location>
</feature>
<evidence type="ECO:0000256" key="5">
    <source>
        <dbReference type="ARBA" id="ARBA00038359"/>
    </source>
</evidence>
<dbReference type="EMBL" id="JAUEDM010000008">
    <property type="protein sequence ID" value="KAK3312786.1"/>
    <property type="molecule type" value="Genomic_DNA"/>
</dbReference>
<evidence type="ECO:0000259" key="7">
    <source>
        <dbReference type="Pfam" id="PF20684"/>
    </source>
</evidence>
<dbReference type="Pfam" id="PF20684">
    <property type="entry name" value="Fung_rhodopsin"/>
    <property type="match status" value="1"/>
</dbReference>
<keyword evidence="4 6" id="KW-0472">Membrane</keyword>
<keyword evidence="2 6" id="KW-0812">Transmembrane</keyword>
<comment type="subcellular location">
    <subcellularLocation>
        <location evidence="1">Membrane</location>
        <topology evidence="1">Multi-pass membrane protein</topology>
    </subcellularLocation>
</comment>
<evidence type="ECO:0000256" key="2">
    <source>
        <dbReference type="ARBA" id="ARBA00022692"/>
    </source>
</evidence>
<comment type="similarity">
    <text evidence="5">Belongs to the SAT4 family.</text>
</comment>
<organism evidence="8 9">
    <name type="scientific">Apodospora peruviana</name>
    <dbReference type="NCBI Taxonomy" id="516989"/>
    <lineage>
        <taxon>Eukaryota</taxon>
        <taxon>Fungi</taxon>
        <taxon>Dikarya</taxon>
        <taxon>Ascomycota</taxon>
        <taxon>Pezizomycotina</taxon>
        <taxon>Sordariomycetes</taxon>
        <taxon>Sordariomycetidae</taxon>
        <taxon>Sordariales</taxon>
        <taxon>Lasiosphaeriaceae</taxon>
        <taxon>Apodospora</taxon>
    </lineage>
</organism>
<sequence>MDDSFTAVGLQDLSQALYLGLGASFLVLSAAFVATRLTVNLKKAKKLLIEDAASIFAVVLLAASYALDIESMNALFDPNVTTKKLHQVILVFNVIVSFAMWSSKVPILLLYIRLFGLPTTWLRIISYSTIATTFLLFLSGVAITGQACTVHPGEELTKDLLAVCMERGNLVGFGLGFVALATDVVILAIPLPVLASLKIPFRKKVGLFVIFLAGVVAIVAGITSSYYKWLSTTHKTAWNLKQAMLCRVLECCIAVIVGCVPTTYAFWKTYIADFAIYSRLRRLLGLTGKTTTPAANNSDTCQIWAGPRGQSGDRQCRNDPEAQECRIFLAKGNSMSEGKGEPVVLVLREMSGGSSSSDFGKRV</sequence>
<feature type="transmembrane region" description="Helical" evidence="6">
    <location>
        <begin position="87"/>
        <end position="112"/>
    </location>
</feature>
<dbReference type="InterPro" id="IPR052337">
    <property type="entry name" value="SAT4-like"/>
</dbReference>
<reference evidence="8" key="2">
    <citation type="submission" date="2023-06" db="EMBL/GenBank/DDBJ databases">
        <authorList>
            <consortium name="Lawrence Berkeley National Laboratory"/>
            <person name="Haridas S."/>
            <person name="Hensen N."/>
            <person name="Bonometti L."/>
            <person name="Westerberg I."/>
            <person name="Brannstrom I.O."/>
            <person name="Guillou S."/>
            <person name="Cros-Aarteil S."/>
            <person name="Calhoun S."/>
            <person name="Kuo A."/>
            <person name="Mondo S."/>
            <person name="Pangilinan J."/>
            <person name="Riley R."/>
            <person name="Labutti K."/>
            <person name="Andreopoulos B."/>
            <person name="Lipzen A."/>
            <person name="Chen C."/>
            <person name="Yanf M."/>
            <person name="Daum C."/>
            <person name="Ng V."/>
            <person name="Clum A."/>
            <person name="Steindorff A."/>
            <person name="Ohm R."/>
            <person name="Martin F."/>
            <person name="Silar P."/>
            <person name="Natvig D."/>
            <person name="Lalanne C."/>
            <person name="Gautier V."/>
            <person name="Ament-Velasquez S.L."/>
            <person name="Kruys A."/>
            <person name="Hutchinson M.I."/>
            <person name="Powell A.J."/>
            <person name="Barry K."/>
            <person name="Miller A.N."/>
            <person name="Grigoriev I.V."/>
            <person name="Debuchy R."/>
            <person name="Gladieux P."/>
            <person name="Thoren M.H."/>
            <person name="Johannesson H."/>
        </authorList>
    </citation>
    <scope>NUCLEOTIDE SEQUENCE</scope>
    <source>
        <strain evidence="8">CBS 118394</strain>
    </source>
</reference>
<keyword evidence="3 6" id="KW-1133">Transmembrane helix</keyword>
<dbReference type="PANTHER" id="PTHR33048">
    <property type="entry name" value="PTH11-LIKE INTEGRAL MEMBRANE PROTEIN (AFU_ORTHOLOGUE AFUA_5G11245)"/>
    <property type="match status" value="1"/>
</dbReference>
<gene>
    <name evidence="8" type="ORF">B0H66DRAFT_568903</name>
</gene>
<feature type="transmembrane region" description="Helical" evidence="6">
    <location>
        <begin position="205"/>
        <end position="227"/>
    </location>
</feature>
<evidence type="ECO:0000256" key="4">
    <source>
        <dbReference type="ARBA" id="ARBA00023136"/>
    </source>
</evidence>